<sequence length="71" mass="7719">MLSPTEKLSDRISEIFGAVGATGVVSSTDYHTLQLASSYSQLQPHERKSVNRLLRAVQRGKIHLIPTSLAG</sequence>
<comment type="caution">
    <text evidence="1">The sequence shown here is derived from an EMBL/GenBank/DDBJ whole genome shotgun (WGS) entry which is preliminary data.</text>
</comment>
<keyword evidence="2" id="KW-1185">Reference proteome</keyword>
<organism evidence="1 2">
    <name type="scientific">Roseofilum capinflatum BLCC-M114</name>
    <dbReference type="NCBI Taxonomy" id="3022440"/>
    <lineage>
        <taxon>Bacteria</taxon>
        <taxon>Bacillati</taxon>
        <taxon>Cyanobacteriota</taxon>
        <taxon>Cyanophyceae</taxon>
        <taxon>Desertifilales</taxon>
        <taxon>Desertifilaceae</taxon>
        <taxon>Roseofilum</taxon>
        <taxon>Roseofilum capinflatum</taxon>
    </lineage>
</organism>
<name>A0ABT7BCX2_9CYAN</name>
<dbReference type="RefSeq" id="WP_283769305.1">
    <property type="nucleotide sequence ID" value="NZ_JAQOSO010000117.1"/>
</dbReference>
<dbReference type="Proteomes" id="UP001235849">
    <property type="component" value="Unassembled WGS sequence"/>
</dbReference>
<dbReference type="EMBL" id="JAQOSO010000117">
    <property type="protein sequence ID" value="MDJ1177039.1"/>
    <property type="molecule type" value="Genomic_DNA"/>
</dbReference>
<protein>
    <submittedName>
        <fullName evidence="1">Uncharacterized protein</fullName>
    </submittedName>
</protein>
<accession>A0ABT7BCX2</accession>
<gene>
    <name evidence="1" type="ORF">PMG25_23385</name>
</gene>
<evidence type="ECO:0000313" key="2">
    <source>
        <dbReference type="Proteomes" id="UP001235849"/>
    </source>
</evidence>
<proteinExistence type="predicted"/>
<evidence type="ECO:0000313" key="1">
    <source>
        <dbReference type="EMBL" id="MDJ1177039.1"/>
    </source>
</evidence>
<reference evidence="1 2" key="1">
    <citation type="submission" date="2023-01" db="EMBL/GenBank/DDBJ databases">
        <title>Novel diversity within Roseofilum (Cyanobacteria; Desertifilaceae) from marine benthic mats with descriptions of four novel species.</title>
        <authorList>
            <person name="Wang Y."/>
            <person name="Berthold D.E."/>
            <person name="Hu J."/>
            <person name="Lefler F.W."/>
            <person name="Laughinghouse H.D. IV."/>
        </authorList>
    </citation>
    <scope>NUCLEOTIDE SEQUENCE [LARGE SCALE GENOMIC DNA]</scope>
    <source>
        <strain evidence="1 2">BLCC-M114</strain>
    </source>
</reference>